<dbReference type="EMBL" id="JBBHLI010000004">
    <property type="protein sequence ID" value="MEK9501051.1"/>
    <property type="molecule type" value="Genomic_DNA"/>
</dbReference>
<dbReference type="SUPFAM" id="SSF48452">
    <property type="entry name" value="TPR-like"/>
    <property type="match status" value="1"/>
</dbReference>
<keyword evidence="9" id="KW-1185">Reference proteome</keyword>
<name>A0ABU9E948_9BACT</name>
<reference evidence="8 9" key="1">
    <citation type="submission" date="2024-02" db="EMBL/GenBank/DDBJ databases">
        <title>A novel Gemmatimonadota bacterium.</title>
        <authorList>
            <person name="Du Z.-J."/>
            <person name="Ye Y.-Q."/>
        </authorList>
    </citation>
    <scope>NUCLEOTIDE SEQUENCE [LARGE SCALE GENOMIC DNA]</scope>
    <source>
        <strain evidence="8 9">DH-20</strain>
    </source>
</reference>
<sequence length="428" mass="46740">MNRRSSLAVVATLGLTLVGCDFEVTNPGPTDDRFLDNPEAHQAMANGAARQLFSALANVAYTTSAVSRELFPSGSTSSFGISARQQRGLLEWDDEHINGPWVDAQQSRYIGESGFTRMGETNPGGTSAYRPAVEAALWAGFANRLLGENWCEATIDAGPIVSREDMLRRAEEWFTTAITAAGSEPSLAEQRTAAIAGRAAVRMHLGDWAGAVSDAGDVPTDFEFSANYESAQQSEYNRTYFAGASEPYRAVTVWNTVYEDYGESGDPRTPWVETGQEGDAAVQMVNNSRVPFFRQEKFAERGADIRLASGLEMRLIEAEQLLRSGNVEGAFAIVNARRTELGLDALDPADATEGWTMFKRERGVEMWLEGRRLGDLYRWNEDGTPGSLHPMETAGDPASYLDSGQDLCYPISKSERESNPTIPNTPTG</sequence>
<dbReference type="InterPro" id="IPR012944">
    <property type="entry name" value="SusD_RagB_dom"/>
</dbReference>
<evidence type="ECO:0000256" key="2">
    <source>
        <dbReference type="ARBA" id="ARBA00006275"/>
    </source>
</evidence>
<gene>
    <name evidence="8" type="ORF">WI372_08690</name>
</gene>
<dbReference type="InterPro" id="IPR011990">
    <property type="entry name" value="TPR-like_helical_dom_sf"/>
</dbReference>
<comment type="caution">
    <text evidence="8">The sequence shown here is derived from an EMBL/GenBank/DDBJ whole genome shotgun (WGS) entry which is preliminary data.</text>
</comment>
<dbReference type="Proteomes" id="UP001484239">
    <property type="component" value="Unassembled WGS sequence"/>
</dbReference>
<proteinExistence type="inferred from homology"/>
<dbReference type="RefSeq" id="WP_405277053.1">
    <property type="nucleotide sequence ID" value="NZ_CP144380.1"/>
</dbReference>
<feature type="domain" description="RagB/SusD" evidence="7">
    <location>
        <begin position="312"/>
        <end position="387"/>
    </location>
</feature>
<keyword evidence="4" id="KW-0472">Membrane</keyword>
<accession>A0ABU9E948</accession>
<evidence type="ECO:0000259" key="7">
    <source>
        <dbReference type="Pfam" id="PF07980"/>
    </source>
</evidence>
<keyword evidence="3" id="KW-0732">Signal</keyword>
<dbReference type="Gene3D" id="1.25.40.390">
    <property type="match status" value="1"/>
</dbReference>
<evidence type="ECO:0000313" key="9">
    <source>
        <dbReference type="Proteomes" id="UP001484239"/>
    </source>
</evidence>
<evidence type="ECO:0000256" key="1">
    <source>
        <dbReference type="ARBA" id="ARBA00004442"/>
    </source>
</evidence>
<organism evidence="8 9">
    <name type="scientific">Gaopeijia maritima</name>
    <dbReference type="NCBI Taxonomy" id="3119007"/>
    <lineage>
        <taxon>Bacteria</taxon>
        <taxon>Pseudomonadati</taxon>
        <taxon>Gemmatimonadota</taxon>
        <taxon>Longimicrobiia</taxon>
        <taxon>Gaopeijiales</taxon>
        <taxon>Gaopeijiaceae</taxon>
        <taxon>Gaopeijia</taxon>
    </lineage>
</organism>
<keyword evidence="5" id="KW-0998">Cell outer membrane</keyword>
<evidence type="ECO:0000256" key="6">
    <source>
        <dbReference type="SAM" id="MobiDB-lite"/>
    </source>
</evidence>
<evidence type="ECO:0000313" key="8">
    <source>
        <dbReference type="EMBL" id="MEK9501051.1"/>
    </source>
</evidence>
<dbReference type="PROSITE" id="PS51257">
    <property type="entry name" value="PROKAR_LIPOPROTEIN"/>
    <property type="match status" value="1"/>
</dbReference>
<dbReference type="Pfam" id="PF07980">
    <property type="entry name" value="SusD_RagB"/>
    <property type="match status" value="1"/>
</dbReference>
<protein>
    <submittedName>
        <fullName evidence="8">RagB/SusD family nutrient uptake outer membrane protein</fullName>
    </submittedName>
</protein>
<comment type="subcellular location">
    <subcellularLocation>
        <location evidence="1">Cell outer membrane</location>
    </subcellularLocation>
</comment>
<feature type="region of interest" description="Disordered" evidence="6">
    <location>
        <begin position="386"/>
        <end position="405"/>
    </location>
</feature>
<evidence type="ECO:0000256" key="5">
    <source>
        <dbReference type="ARBA" id="ARBA00023237"/>
    </source>
</evidence>
<evidence type="ECO:0000256" key="4">
    <source>
        <dbReference type="ARBA" id="ARBA00023136"/>
    </source>
</evidence>
<comment type="similarity">
    <text evidence="2">Belongs to the SusD family.</text>
</comment>
<evidence type="ECO:0000256" key="3">
    <source>
        <dbReference type="ARBA" id="ARBA00022729"/>
    </source>
</evidence>